<dbReference type="Pfam" id="PF07332">
    <property type="entry name" value="Phage_holin_3_6"/>
    <property type="match status" value="1"/>
</dbReference>
<feature type="region of interest" description="Disordered" evidence="1">
    <location>
        <begin position="130"/>
        <end position="166"/>
    </location>
</feature>
<sequence length="166" mass="17556">MTTDSSRAGREPTLGELVALATRDMSLLIRQEIELAKAELARQAVSAGLGIGFLVAAAALGLGAFIAGTVFLGELFTWAGLERFWAYLLTAVLYLAAAGLLTIFAVTRFKRLSPPERTIQTVRDDIAWLRNPTNGSNGSARARTKPGNAGTPPAPTAHLDDGPSVH</sequence>
<dbReference type="OrthoDB" id="3828498at2"/>
<dbReference type="Proteomes" id="UP000179769">
    <property type="component" value="Unassembled WGS sequence"/>
</dbReference>
<name>A0A1S1PM26_9ACTN</name>
<keyword evidence="2" id="KW-1133">Transmembrane helix</keyword>
<evidence type="ECO:0000256" key="1">
    <source>
        <dbReference type="SAM" id="MobiDB-lite"/>
    </source>
</evidence>
<protein>
    <recommendedName>
        <fullName evidence="5">Transporter</fullName>
    </recommendedName>
</protein>
<comment type="caution">
    <text evidence="3">The sequence shown here is derived from an EMBL/GenBank/DDBJ whole genome shotgun (WGS) entry which is preliminary data.</text>
</comment>
<feature type="transmembrane region" description="Helical" evidence="2">
    <location>
        <begin position="84"/>
        <end position="107"/>
    </location>
</feature>
<feature type="transmembrane region" description="Helical" evidence="2">
    <location>
        <begin position="47"/>
        <end position="72"/>
    </location>
</feature>
<dbReference type="AlphaFoldDB" id="A0A1S1PM26"/>
<gene>
    <name evidence="3" type="ORF">BBK14_25590</name>
</gene>
<keyword evidence="4" id="KW-1185">Reference proteome</keyword>
<proteinExistence type="predicted"/>
<dbReference type="InterPro" id="IPR009937">
    <property type="entry name" value="Phage_holin_3_6"/>
</dbReference>
<evidence type="ECO:0000256" key="2">
    <source>
        <dbReference type="SAM" id="Phobius"/>
    </source>
</evidence>
<evidence type="ECO:0000313" key="3">
    <source>
        <dbReference type="EMBL" id="OHV22321.1"/>
    </source>
</evidence>
<accession>A0A1S1PM26</accession>
<dbReference type="RefSeq" id="WP_071066196.1">
    <property type="nucleotide sequence ID" value="NZ_MAXA01000247.1"/>
</dbReference>
<evidence type="ECO:0008006" key="5">
    <source>
        <dbReference type="Google" id="ProtNLM"/>
    </source>
</evidence>
<evidence type="ECO:0000313" key="4">
    <source>
        <dbReference type="Proteomes" id="UP000179769"/>
    </source>
</evidence>
<reference evidence="4" key="1">
    <citation type="submission" date="2016-07" db="EMBL/GenBank/DDBJ databases">
        <title>Frankia sp. NRRL B-16219 Genome sequencing.</title>
        <authorList>
            <person name="Ghodhbane-Gtari F."/>
            <person name="Swanson E."/>
            <person name="Gueddou A."/>
            <person name="Louati M."/>
            <person name="Nouioui I."/>
            <person name="Hezbri K."/>
            <person name="Abebe-Akele F."/>
            <person name="Simpson S."/>
            <person name="Morris K."/>
            <person name="Thomas K."/>
            <person name="Gtari M."/>
            <person name="Tisa L.S."/>
        </authorList>
    </citation>
    <scope>NUCLEOTIDE SEQUENCE [LARGE SCALE GENOMIC DNA]</scope>
    <source>
        <strain evidence="4">NRRL B-16219</strain>
    </source>
</reference>
<dbReference type="EMBL" id="MAXA01000247">
    <property type="protein sequence ID" value="OHV22321.1"/>
    <property type="molecule type" value="Genomic_DNA"/>
</dbReference>
<keyword evidence="2" id="KW-0472">Membrane</keyword>
<keyword evidence="2" id="KW-0812">Transmembrane</keyword>
<organism evidence="3 4">
    <name type="scientific">Parafrankia soli</name>
    <dbReference type="NCBI Taxonomy" id="2599596"/>
    <lineage>
        <taxon>Bacteria</taxon>
        <taxon>Bacillati</taxon>
        <taxon>Actinomycetota</taxon>
        <taxon>Actinomycetes</taxon>
        <taxon>Frankiales</taxon>
        <taxon>Frankiaceae</taxon>
        <taxon>Parafrankia</taxon>
    </lineage>
</organism>